<gene>
    <name evidence="3" type="ORF">GOOTI_065_00280</name>
</gene>
<feature type="compositionally biased region" description="Low complexity" evidence="1">
    <location>
        <begin position="51"/>
        <end position="62"/>
    </location>
</feature>
<keyword evidence="4" id="KW-1185">Reference proteome</keyword>
<dbReference type="EMBL" id="BAFB01000065">
    <property type="protein sequence ID" value="GAB33423.1"/>
    <property type="molecule type" value="Genomic_DNA"/>
</dbReference>
<evidence type="ECO:0000256" key="1">
    <source>
        <dbReference type="SAM" id="MobiDB-lite"/>
    </source>
</evidence>
<feature type="domain" description="Helix-turn-helix" evidence="2">
    <location>
        <begin position="84"/>
        <end position="131"/>
    </location>
</feature>
<sequence length="132" mass="14106">MTIEKVSGVLLDAADADYLARAMKLLAALLEAKQGSRPSPRLVDLERRLSRASSDATRSTTSGYVSGAKDSADRDALSAYEFVDTERAANILGCTPGNVRDLARRGRLPAVRSGGRWLYPAAAVVARAERQG</sequence>
<protein>
    <recommendedName>
        <fullName evidence="2">Helix-turn-helix domain-containing protein</fullName>
    </recommendedName>
</protein>
<evidence type="ECO:0000313" key="3">
    <source>
        <dbReference type="EMBL" id="GAB33423.1"/>
    </source>
</evidence>
<proteinExistence type="predicted"/>
<dbReference type="AlphaFoldDB" id="H5TIW5"/>
<name>H5TIW5_GORO1</name>
<dbReference type="Pfam" id="PF12728">
    <property type="entry name" value="HTH_17"/>
    <property type="match status" value="1"/>
</dbReference>
<dbReference type="STRING" id="1108044.GOOTI_065_00280"/>
<organism evidence="3 4">
    <name type="scientific">Gordonia otitidis (strain DSM 44809 / CCUG 52243 / JCM 12355 / NBRC 100426 / IFM 10032)</name>
    <dbReference type="NCBI Taxonomy" id="1108044"/>
    <lineage>
        <taxon>Bacteria</taxon>
        <taxon>Bacillati</taxon>
        <taxon>Actinomycetota</taxon>
        <taxon>Actinomycetes</taxon>
        <taxon>Mycobacteriales</taxon>
        <taxon>Gordoniaceae</taxon>
        <taxon>Gordonia</taxon>
    </lineage>
</organism>
<dbReference type="InterPro" id="IPR041657">
    <property type="entry name" value="HTH_17"/>
</dbReference>
<dbReference type="SUPFAM" id="SSF46955">
    <property type="entry name" value="Putative DNA-binding domain"/>
    <property type="match status" value="1"/>
</dbReference>
<feature type="region of interest" description="Disordered" evidence="1">
    <location>
        <begin position="34"/>
        <end position="69"/>
    </location>
</feature>
<accession>H5TIW5</accession>
<evidence type="ECO:0000313" key="4">
    <source>
        <dbReference type="Proteomes" id="UP000005038"/>
    </source>
</evidence>
<comment type="caution">
    <text evidence="3">The sequence shown here is derived from an EMBL/GenBank/DDBJ whole genome shotgun (WGS) entry which is preliminary data.</text>
</comment>
<evidence type="ECO:0000259" key="2">
    <source>
        <dbReference type="Pfam" id="PF12728"/>
    </source>
</evidence>
<dbReference type="OrthoDB" id="4376307at2"/>
<dbReference type="InterPro" id="IPR009061">
    <property type="entry name" value="DNA-bd_dom_put_sf"/>
</dbReference>
<reference evidence="3" key="1">
    <citation type="submission" date="2012-02" db="EMBL/GenBank/DDBJ databases">
        <title>Whole genome shotgun sequence of Gordonia otitidis NBRC 100426.</title>
        <authorList>
            <person name="Yoshida I."/>
            <person name="Hosoyama A."/>
            <person name="Tsuchikane K."/>
            <person name="Katsumata H."/>
            <person name="Yamazaki S."/>
            <person name="Fujita N."/>
        </authorList>
    </citation>
    <scope>NUCLEOTIDE SEQUENCE [LARGE SCALE GENOMIC DNA]</scope>
    <source>
        <strain evidence="3">NBRC 100426</strain>
    </source>
</reference>
<dbReference type="Proteomes" id="UP000005038">
    <property type="component" value="Unassembled WGS sequence"/>
</dbReference>
<dbReference type="RefSeq" id="WP_007237677.1">
    <property type="nucleotide sequence ID" value="NZ_BAFB01000065.1"/>
</dbReference>